<feature type="compositionally biased region" description="Basic and acidic residues" evidence="1">
    <location>
        <begin position="160"/>
        <end position="170"/>
    </location>
</feature>
<accession>T1FSK5</accession>
<gene>
    <name evidence="3" type="primary">20211802</name>
    <name evidence="2" type="ORF">HELRODRAFT_191076</name>
</gene>
<proteinExistence type="predicted"/>
<name>T1FSK5_HELRO</name>
<dbReference type="CTD" id="20211802"/>
<evidence type="ECO:0000313" key="4">
    <source>
        <dbReference type="Proteomes" id="UP000015101"/>
    </source>
</evidence>
<dbReference type="EMBL" id="AMQM01003556">
    <property type="status" value="NOT_ANNOTATED_CDS"/>
    <property type="molecule type" value="Genomic_DNA"/>
</dbReference>
<feature type="region of interest" description="Disordered" evidence="1">
    <location>
        <begin position="1"/>
        <end position="34"/>
    </location>
</feature>
<feature type="region of interest" description="Disordered" evidence="1">
    <location>
        <begin position="140"/>
        <end position="180"/>
    </location>
</feature>
<organism evidence="3 4">
    <name type="scientific">Helobdella robusta</name>
    <name type="common">Californian leech</name>
    <dbReference type="NCBI Taxonomy" id="6412"/>
    <lineage>
        <taxon>Eukaryota</taxon>
        <taxon>Metazoa</taxon>
        <taxon>Spiralia</taxon>
        <taxon>Lophotrochozoa</taxon>
        <taxon>Annelida</taxon>
        <taxon>Clitellata</taxon>
        <taxon>Hirudinea</taxon>
        <taxon>Rhynchobdellida</taxon>
        <taxon>Glossiphoniidae</taxon>
        <taxon>Helobdella</taxon>
    </lineage>
</organism>
<feature type="region of interest" description="Disordered" evidence="1">
    <location>
        <begin position="67"/>
        <end position="100"/>
    </location>
</feature>
<sequence length="256" mass="28540">MACSKDHSDDDFEKLPPDADDKKKASNDDDDIEKDFEVITRTEARKVKKLCPEHDFEVIDIKKEFPAANVQSAAGASGKEKNRAESQTANVKKPPGKPDCKLYAEFRKRLTLRQKQVLDETTQHHSGGAQRLSEVEKLMKNRRKQVKQGSSGSSANENANKTEKLEKKQDGASAYDDDDDIEKEWEMIELTYNGLIKDIAKKCHKDNVGASDAAAAAASAADDLEVDQEYEMLNVIKTAQQQQHTISTTTNSQLII</sequence>
<dbReference type="AlphaFoldDB" id="T1FSK5"/>
<reference evidence="3" key="3">
    <citation type="submission" date="2015-06" db="UniProtKB">
        <authorList>
            <consortium name="EnsemblMetazoa"/>
        </authorList>
    </citation>
    <scope>IDENTIFICATION</scope>
</reference>
<dbReference type="EnsemblMetazoa" id="HelroT191076">
    <property type="protein sequence ID" value="HelroP191076"/>
    <property type="gene ID" value="HelroG191076"/>
</dbReference>
<dbReference type="KEGG" id="hro:HELRODRAFT_191076"/>
<dbReference type="HOGENOM" id="CLU_1088069_0_0_1"/>
<evidence type="ECO:0000313" key="3">
    <source>
        <dbReference type="EnsemblMetazoa" id="HelroP191076"/>
    </source>
</evidence>
<reference evidence="2 4" key="2">
    <citation type="journal article" date="2013" name="Nature">
        <title>Insights into bilaterian evolution from three spiralian genomes.</title>
        <authorList>
            <person name="Simakov O."/>
            <person name="Marletaz F."/>
            <person name="Cho S.J."/>
            <person name="Edsinger-Gonzales E."/>
            <person name="Havlak P."/>
            <person name="Hellsten U."/>
            <person name="Kuo D.H."/>
            <person name="Larsson T."/>
            <person name="Lv J."/>
            <person name="Arendt D."/>
            <person name="Savage R."/>
            <person name="Osoegawa K."/>
            <person name="de Jong P."/>
            <person name="Grimwood J."/>
            <person name="Chapman J.A."/>
            <person name="Shapiro H."/>
            <person name="Aerts A."/>
            <person name="Otillar R.P."/>
            <person name="Terry A.Y."/>
            <person name="Boore J.L."/>
            <person name="Grigoriev I.V."/>
            <person name="Lindberg D.R."/>
            <person name="Seaver E.C."/>
            <person name="Weisblat D.A."/>
            <person name="Putnam N.H."/>
            <person name="Rokhsar D.S."/>
        </authorList>
    </citation>
    <scope>NUCLEOTIDE SEQUENCE</scope>
</reference>
<dbReference type="Proteomes" id="UP000015101">
    <property type="component" value="Unassembled WGS sequence"/>
</dbReference>
<evidence type="ECO:0000256" key="1">
    <source>
        <dbReference type="SAM" id="MobiDB-lite"/>
    </source>
</evidence>
<keyword evidence="4" id="KW-1185">Reference proteome</keyword>
<dbReference type="EMBL" id="KB096222">
    <property type="protein sequence ID" value="ESO07148.1"/>
    <property type="molecule type" value="Genomic_DNA"/>
</dbReference>
<protein>
    <submittedName>
        <fullName evidence="2 3">Uncharacterized protein</fullName>
    </submittedName>
</protein>
<dbReference type="InParanoid" id="T1FSK5"/>
<reference evidence="4" key="1">
    <citation type="submission" date="2012-12" db="EMBL/GenBank/DDBJ databases">
        <authorList>
            <person name="Hellsten U."/>
            <person name="Grimwood J."/>
            <person name="Chapman J.A."/>
            <person name="Shapiro H."/>
            <person name="Aerts A."/>
            <person name="Otillar R.P."/>
            <person name="Terry A.Y."/>
            <person name="Boore J.L."/>
            <person name="Simakov O."/>
            <person name="Marletaz F."/>
            <person name="Cho S.-J."/>
            <person name="Edsinger-Gonzales E."/>
            <person name="Havlak P."/>
            <person name="Kuo D.-H."/>
            <person name="Larsson T."/>
            <person name="Lv J."/>
            <person name="Arendt D."/>
            <person name="Savage R."/>
            <person name="Osoegawa K."/>
            <person name="de Jong P."/>
            <person name="Lindberg D.R."/>
            <person name="Seaver E.C."/>
            <person name="Weisblat D.A."/>
            <person name="Putnam N.H."/>
            <person name="Grigoriev I.V."/>
            <person name="Rokhsar D.S."/>
        </authorList>
    </citation>
    <scope>NUCLEOTIDE SEQUENCE</scope>
</reference>
<evidence type="ECO:0000313" key="2">
    <source>
        <dbReference type="EMBL" id="ESO07148.1"/>
    </source>
</evidence>
<feature type="compositionally biased region" description="Basic and acidic residues" evidence="1">
    <location>
        <begin position="1"/>
        <end position="27"/>
    </location>
</feature>
<dbReference type="GeneID" id="20211802"/>
<dbReference type="RefSeq" id="XP_009014526.1">
    <property type="nucleotide sequence ID" value="XM_009016278.1"/>
</dbReference>